<comment type="caution">
    <text evidence="4">The sequence shown here is derived from an EMBL/GenBank/DDBJ whole genome shotgun (WGS) entry which is preliminary data.</text>
</comment>
<keyword evidence="5" id="KW-1185">Reference proteome</keyword>
<dbReference type="Proteomes" id="UP001596110">
    <property type="component" value="Unassembled WGS sequence"/>
</dbReference>
<feature type="chain" id="PRO_5047107564" evidence="1">
    <location>
        <begin position="20"/>
        <end position="427"/>
    </location>
</feature>
<feature type="domain" description="Beta-lactamase class A catalytic" evidence="2">
    <location>
        <begin position="208"/>
        <end position="407"/>
    </location>
</feature>
<dbReference type="SUPFAM" id="SSF56601">
    <property type="entry name" value="beta-lactamase/transpeptidase-like"/>
    <property type="match status" value="1"/>
</dbReference>
<dbReference type="PANTHER" id="PTHR35333:SF3">
    <property type="entry name" value="BETA-LACTAMASE-TYPE TRANSPEPTIDASE FOLD CONTAINING PROTEIN"/>
    <property type="match status" value="1"/>
</dbReference>
<evidence type="ECO:0000259" key="3">
    <source>
        <dbReference type="Pfam" id="PF19087"/>
    </source>
</evidence>
<dbReference type="InterPro" id="IPR044081">
    <property type="entry name" value="DUF5776"/>
</dbReference>
<accession>A0ABW0UBM0</accession>
<evidence type="ECO:0000256" key="1">
    <source>
        <dbReference type="SAM" id="SignalP"/>
    </source>
</evidence>
<sequence length="427" mass="48417">MKKVFVLFLVLSIFTPLNIVSTEQMITEAPRDVQYQLTKTISNQLTDYTTIPERPLTSMEVLSYDDVNLTELSHAIPINTSLKITNLLLNEQLNPVFELSDGTYLPANQKYIISDVVMEEKLFEGEFWLEKGFTVYASPYYVGAKALSTKLQPYTKIAVIKEAQTLHGTYYYSKGQGWISDEFLSPVDNRIKKVQTLLENKYNKATLSISVTQTSTGLSAGINPDKIMYSASVNKLPLLYYVQKQLNQGKLSLTDKVKYTDKVHDFDGAFDPEGSGSISKIADNEEYTIEELMKKVAQESDNAATNILAYYATNQYGSDYQKAMSDFPKWDMEKREVSSKTAAQVMSAIYEQGGEVIDYLSHTRFDDQRISKDIDVQVAHKIGDAYDFRHDVAIVYTNEPFILSIFTENMSYDDISAIAKDVYIILR</sequence>
<dbReference type="Gene3D" id="3.40.710.10">
    <property type="entry name" value="DD-peptidase/beta-lactamase superfamily"/>
    <property type="match status" value="1"/>
</dbReference>
<dbReference type="PANTHER" id="PTHR35333">
    <property type="entry name" value="BETA-LACTAMASE"/>
    <property type="match status" value="1"/>
</dbReference>
<dbReference type="Pfam" id="PF19087">
    <property type="entry name" value="DUF5776"/>
    <property type="match status" value="1"/>
</dbReference>
<keyword evidence="4" id="KW-0378">Hydrolase</keyword>
<dbReference type="Pfam" id="PF13354">
    <property type="entry name" value="Beta-lactamase2"/>
    <property type="match status" value="1"/>
</dbReference>
<gene>
    <name evidence="4" type="ORF">ACFPQ3_00845</name>
</gene>
<dbReference type="InterPro" id="IPR000871">
    <property type="entry name" value="Beta-lactam_class-A"/>
</dbReference>
<feature type="domain" description="DUF5776" evidence="3">
    <location>
        <begin position="48"/>
        <end position="112"/>
    </location>
</feature>
<dbReference type="InterPro" id="IPR045155">
    <property type="entry name" value="Beta-lactam_cat"/>
</dbReference>
<reference evidence="5" key="1">
    <citation type="journal article" date="2019" name="Int. J. Syst. Evol. Microbiol.">
        <title>The Global Catalogue of Microorganisms (GCM) 10K type strain sequencing project: providing services to taxonomists for standard genome sequencing and annotation.</title>
        <authorList>
            <consortium name="The Broad Institute Genomics Platform"/>
            <consortium name="The Broad Institute Genome Sequencing Center for Infectious Disease"/>
            <person name="Wu L."/>
            <person name="Ma J."/>
        </authorList>
    </citation>
    <scope>NUCLEOTIDE SEQUENCE [LARGE SCALE GENOMIC DNA]</scope>
    <source>
        <strain evidence="5">DT43</strain>
    </source>
</reference>
<feature type="signal peptide" evidence="1">
    <location>
        <begin position="1"/>
        <end position="19"/>
    </location>
</feature>
<evidence type="ECO:0000313" key="4">
    <source>
        <dbReference type="EMBL" id="MFC5630184.1"/>
    </source>
</evidence>
<evidence type="ECO:0000259" key="2">
    <source>
        <dbReference type="Pfam" id="PF13354"/>
    </source>
</evidence>
<name>A0ABW0UBM0_9STRE</name>
<dbReference type="EMBL" id="JBHSOJ010000005">
    <property type="protein sequence ID" value="MFC5630184.1"/>
    <property type="molecule type" value="Genomic_DNA"/>
</dbReference>
<organism evidence="4 5">
    <name type="scientific">Streptococcus caledonicus</name>
    <dbReference type="NCBI Taxonomy" id="2614158"/>
    <lineage>
        <taxon>Bacteria</taxon>
        <taxon>Bacillati</taxon>
        <taxon>Bacillota</taxon>
        <taxon>Bacilli</taxon>
        <taxon>Lactobacillales</taxon>
        <taxon>Streptococcaceae</taxon>
        <taxon>Streptococcus</taxon>
    </lineage>
</organism>
<keyword evidence="1" id="KW-0732">Signal</keyword>
<proteinExistence type="predicted"/>
<dbReference type="GO" id="GO:0016787">
    <property type="term" value="F:hydrolase activity"/>
    <property type="evidence" value="ECO:0007669"/>
    <property type="project" value="UniProtKB-KW"/>
</dbReference>
<dbReference type="RefSeq" id="WP_156807250.1">
    <property type="nucleotide sequence ID" value="NZ_JBHSOJ010000005.1"/>
</dbReference>
<protein>
    <submittedName>
        <fullName evidence="4">Serine hydrolase</fullName>
    </submittedName>
</protein>
<evidence type="ECO:0000313" key="5">
    <source>
        <dbReference type="Proteomes" id="UP001596110"/>
    </source>
</evidence>
<dbReference type="InterPro" id="IPR012338">
    <property type="entry name" value="Beta-lactam/transpept-like"/>
</dbReference>